<dbReference type="SUPFAM" id="SSF63737">
    <property type="entry name" value="Leukotriene A4 hydrolase N-terminal domain"/>
    <property type="match status" value="1"/>
</dbReference>
<keyword evidence="7 11" id="KW-0862">Zinc</keyword>
<keyword evidence="14" id="KW-0732">Signal</keyword>
<feature type="active site" description="Proton acceptor" evidence="9">
    <location>
        <position position="339"/>
    </location>
</feature>
<evidence type="ECO:0000259" key="17">
    <source>
        <dbReference type="Pfam" id="PF17900"/>
    </source>
</evidence>
<evidence type="ECO:0000256" key="8">
    <source>
        <dbReference type="ARBA" id="ARBA00023049"/>
    </source>
</evidence>
<dbReference type="InterPro" id="IPR024571">
    <property type="entry name" value="ERAP1-like_C_dom"/>
</dbReference>
<feature type="domain" description="Aminopeptidase N-like N-terminal" evidence="17">
    <location>
        <begin position="48"/>
        <end position="230"/>
    </location>
</feature>
<keyword evidence="3 13" id="KW-0031">Aminopeptidase</keyword>
<dbReference type="AlphaFoldDB" id="A0A5C6TRZ1"/>
<dbReference type="EC" id="3.4.11.-" evidence="13"/>
<evidence type="ECO:0000256" key="1">
    <source>
        <dbReference type="ARBA" id="ARBA00000098"/>
    </source>
</evidence>
<dbReference type="InterPro" id="IPR027268">
    <property type="entry name" value="Peptidase_M4/M1_CTD_sf"/>
</dbReference>
<evidence type="ECO:0000256" key="5">
    <source>
        <dbReference type="ARBA" id="ARBA00022723"/>
    </source>
</evidence>
<name>A0A5C6TRZ1_9SPHN</name>
<dbReference type="GO" id="GO:0043171">
    <property type="term" value="P:peptide catabolic process"/>
    <property type="evidence" value="ECO:0007669"/>
    <property type="project" value="TreeGrafter"/>
</dbReference>
<dbReference type="CDD" id="cd09601">
    <property type="entry name" value="M1_APN-Q_like"/>
    <property type="match status" value="1"/>
</dbReference>
<evidence type="ECO:0000256" key="14">
    <source>
        <dbReference type="SAM" id="SignalP"/>
    </source>
</evidence>
<feature type="site" description="Transition state stabilizer" evidence="12">
    <location>
        <position position="423"/>
    </location>
</feature>
<dbReference type="Gene3D" id="2.60.40.1910">
    <property type="match status" value="1"/>
</dbReference>
<evidence type="ECO:0000259" key="15">
    <source>
        <dbReference type="Pfam" id="PF01433"/>
    </source>
</evidence>
<evidence type="ECO:0000256" key="11">
    <source>
        <dbReference type="PIRSR" id="PIRSR634016-3"/>
    </source>
</evidence>
<evidence type="ECO:0000256" key="13">
    <source>
        <dbReference type="RuleBase" id="RU364040"/>
    </source>
</evidence>
<dbReference type="GO" id="GO:0005737">
    <property type="term" value="C:cytoplasm"/>
    <property type="evidence" value="ECO:0007669"/>
    <property type="project" value="TreeGrafter"/>
</dbReference>
<comment type="catalytic activity">
    <reaction evidence="1">
        <text>Release of an N-terminal amino acid, Xaa-|-Yaa- from a peptide, amide or arylamide. Xaa is preferably Ala, but may be most amino acids including Pro (slow action). When a terminal hydrophobic residue is followed by a prolyl residue, the two may be released as an intact Xaa-Pro dipeptide.</text>
        <dbReference type="EC" id="3.4.11.2"/>
    </reaction>
</comment>
<dbReference type="InterPro" id="IPR042097">
    <property type="entry name" value="Aminopeptidase_N-like_N_sf"/>
</dbReference>
<dbReference type="OrthoDB" id="100605at2"/>
<dbReference type="SUPFAM" id="SSF55486">
    <property type="entry name" value="Metalloproteases ('zincins'), catalytic domain"/>
    <property type="match status" value="1"/>
</dbReference>
<reference evidence="18 19" key="1">
    <citation type="journal article" date="2015" name="J. Microbiol.">
        <title>Sphingosinicella ginsenosidimutans sp. nov., with ginsenoside converting activity.</title>
        <authorList>
            <person name="Kim J.K."/>
            <person name="Kang M.S."/>
            <person name="Park S.C."/>
            <person name="Kim K.M."/>
            <person name="Choi K."/>
            <person name="Yoon M.H."/>
            <person name="Im W.T."/>
        </authorList>
    </citation>
    <scope>NUCLEOTIDE SEQUENCE [LARGE SCALE GENOMIC DNA]</scope>
    <source>
        <strain evidence="18 19">BS-11</strain>
    </source>
</reference>
<feature type="domain" description="Peptidase M1 membrane alanine aminopeptidase" evidence="15">
    <location>
        <begin position="264"/>
        <end position="481"/>
    </location>
</feature>
<evidence type="ECO:0000259" key="16">
    <source>
        <dbReference type="Pfam" id="PF11838"/>
    </source>
</evidence>
<dbReference type="InterPro" id="IPR050344">
    <property type="entry name" value="Peptidase_M1_aminopeptidases"/>
</dbReference>
<sequence length="885" mass="96666">MRLTAFASTLALAASLAVAPPAYAQPAAAQVPPIRTDVPSQLPRTSRPIHYTLRITPDAEHLTFAGNERVDLAVLEATDSLTLNAIDMEFGAVTLTGADGAALHPASTTQDEENQTVTFHFDRQLAPGRYQLTIDYHGKIYTQAAGFFALDYEADGAHKRALFTQFEASDARRLFPGWDEPQFRTPYDLSVVVPRDEQAIGNMPTATRTPQADGTDLVTFQTTPAMSSYLLFLGTGEFDRITTRAGNTEIGVVSRRGAGEQGRWALESAARILPYYNDYFGTPFPLPKLDNVAGPGSSQFFGAMENWGAIFTFENVLLNDPAITSEGRRQDIFVVAAHEMAHQWFGDLVTMAWWNDIWLNEGFASWMETKSTAAIHPEWEPLLGRIDGREGAMGLDSLRTTHPIVQDIRTPDQMSQAFDAITYNKGEAVITMLEDYVGEAGWRDGVRAYIRAHRLGNTVTDDLWHAIEGASHREISAIAHDFTLQPGVPMIEVTATQCTAGSTRVTLRQSQFSRDNREGQPLRWRVPVIASAGGAEARTVVENGEGTLTVPGCGPLVVNYGQTGYYRTLYAAPALAQLTRNFATLRPVDQIGLLADNWALGLAGYQNASLALDMANAAAPDANNRVWERIAGMLDSIHGMYDGDEAHQAMVARLASGKLTPLLQRVGWSVRADESPTDAILRTDLIGTLGDLGDRAVVEEANRRFAANDASVREGPLRTTILAIVAANADAATWDRLHQMARAETNPLVKQQLYRLLGAARDPALAQRALDLALTDEPGATNSSALISAVSGEHPDMAFDFALAHREQVEGLVDASSRSRYLAGLGGRSHDPAMIEKLRQYAEQHMTPQSRGSVDRAIASIQDRIRVRQERLPDITRWLDAHAAG</sequence>
<feature type="domain" description="ERAP1-like C-terminal" evidence="16">
    <location>
        <begin position="557"/>
        <end position="862"/>
    </location>
</feature>
<keyword evidence="8 13" id="KW-0482">Metalloprotease</keyword>
<dbReference type="Gene3D" id="1.10.390.10">
    <property type="entry name" value="Neutral Protease Domain 2"/>
    <property type="match status" value="1"/>
</dbReference>
<dbReference type="GO" id="GO:0016285">
    <property type="term" value="F:alanyl aminopeptidase activity"/>
    <property type="evidence" value="ECO:0007669"/>
    <property type="project" value="UniProtKB-EC"/>
</dbReference>
<keyword evidence="4 13" id="KW-0645">Protease</keyword>
<dbReference type="InterPro" id="IPR045357">
    <property type="entry name" value="Aminopeptidase_N-like_N"/>
</dbReference>
<evidence type="ECO:0000256" key="4">
    <source>
        <dbReference type="ARBA" id="ARBA00022670"/>
    </source>
</evidence>
<dbReference type="InterPro" id="IPR001930">
    <property type="entry name" value="Peptidase_M1"/>
</dbReference>
<feature type="binding site" evidence="10">
    <location>
        <position position="818"/>
    </location>
    <ligand>
        <name>substrate</name>
    </ligand>
</feature>
<dbReference type="GO" id="GO:0005615">
    <property type="term" value="C:extracellular space"/>
    <property type="evidence" value="ECO:0007669"/>
    <property type="project" value="TreeGrafter"/>
</dbReference>
<dbReference type="EMBL" id="VOQQ01000001">
    <property type="protein sequence ID" value="TXC62969.1"/>
    <property type="molecule type" value="Genomic_DNA"/>
</dbReference>
<evidence type="ECO:0000256" key="6">
    <source>
        <dbReference type="ARBA" id="ARBA00022801"/>
    </source>
</evidence>
<dbReference type="GO" id="GO:0008270">
    <property type="term" value="F:zinc ion binding"/>
    <property type="evidence" value="ECO:0007669"/>
    <property type="project" value="UniProtKB-UniRule"/>
</dbReference>
<dbReference type="RefSeq" id="WP_147042367.1">
    <property type="nucleotide sequence ID" value="NZ_BAABIR010000002.1"/>
</dbReference>
<keyword evidence="19" id="KW-1185">Reference proteome</keyword>
<feature type="signal peptide" evidence="14">
    <location>
        <begin position="1"/>
        <end position="24"/>
    </location>
</feature>
<evidence type="ECO:0000256" key="9">
    <source>
        <dbReference type="PIRSR" id="PIRSR634016-1"/>
    </source>
</evidence>
<feature type="binding site" evidence="10">
    <location>
        <position position="167"/>
    </location>
    <ligand>
        <name>substrate</name>
    </ligand>
</feature>
<keyword evidence="6 13" id="KW-0378">Hydrolase</keyword>
<gene>
    <name evidence="18" type="ORF">FRZ32_04365</name>
</gene>
<dbReference type="Gene3D" id="2.60.40.1730">
    <property type="entry name" value="tricorn interacting facor f3 domain"/>
    <property type="match status" value="1"/>
</dbReference>
<proteinExistence type="inferred from homology"/>
<dbReference type="GO" id="GO:0042277">
    <property type="term" value="F:peptide binding"/>
    <property type="evidence" value="ECO:0007669"/>
    <property type="project" value="TreeGrafter"/>
</dbReference>
<dbReference type="Pfam" id="PF01433">
    <property type="entry name" value="Peptidase_M1"/>
    <property type="match status" value="1"/>
</dbReference>
<evidence type="ECO:0000256" key="7">
    <source>
        <dbReference type="ARBA" id="ARBA00022833"/>
    </source>
</evidence>
<comment type="similarity">
    <text evidence="2 13">Belongs to the peptidase M1 family.</text>
</comment>
<dbReference type="GO" id="GO:0016020">
    <property type="term" value="C:membrane"/>
    <property type="evidence" value="ECO:0007669"/>
    <property type="project" value="TreeGrafter"/>
</dbReference>
<evidence type="ECO:0000256" key="3">
    <source>
        <dbReference type="ARBA" id="ARBA00022438"/>
    </source>
</evidence>
<accession>A0A5C6TRZ1</accession>
<dbReference type="Proteomes" id="UP000321249">
    <property type="component" value="Unassembled WGS sequence"/>
</dbReference>
<evidence type="ECO:0000313" key="18">
    <source>
        <dbReference type="EMBL" id="TXC62969.1"/>
    </source>
</evidence>
<feature type="binding site" evidence="11">
    <location>
        <position position="338"/>
    </location>
    <ligand>
        <name>Zn(2+)</name>
        <dbReference type="ChEBI" id="CHEBI:29105"/>
        <note>catalytic</note>
    </ligand>
</feature>
<dbReference type="InterPro" id="IPR034016">
    <property type="entry name" value="M1_APN-typ"/>
</dbReference>
<feature type="binding site" evidence="10">
    <location>
        <begin position="302"/>
        <end position="306"/>
    </location>
    <ligand>
        <name>substrate</name>
    </ligand>
</feature>
<dbReference type="InterPro" id="IPR014782">
    <property type="entry name" value="Peptidase_M1_dom"/>
</dbReference>
<organism evidence="18 19">
    <name type="scientific">Allosphingosinicella ginsenosidimutans</name>
    <dbReference type="NCBI Taxonomy" id="1176539"/>
    <lineage>
        <taxon>Bacteria</taxon>
        <taxon>Pseudomonadati</taxon>
        <taxon>Pseudomonadota</taxon>
        <taxon>Alphaproteobacteria</taxon>
        <taxon>Sphingomonadales</taxon>
        <taxon>Sphingomonadaceae</taxon>
        <taxon>Allosphingosinicella</taxon>
    </lineage>
</organism>
<dbReference type="PANTHER" id="PTHR11533">
    <property type="entry name" value="PROTEASE M1 ZINC METALLOPROTEASE"/>
    <property type="match status" value="1"/>
</dbReference>
<evidence type="ECO:0000256" key="12">
    <source>
        <dbReference type="PIRSR" id="PIRSR634016-4"/>
    </source>
</evidence>
<comment type="cofactor">
    <cofactor evidence="11 13">
        <name>Zn(2+)</name>
        <dbReference type="ChEBI" id="CHEBI:29105"/>
    </cofactor>
    <text evidence="11 13">Binds 1 zinc ion per subunit.</text>
</comment>
<feature type="binding site" evidence="11">
    <location>
        <position position="361"/>
    </location>
    <ligand>
        <name>Zn(2+)</name>
        <dbReference type="ChEBI" id="CHEBI:29105"/>
        <note>catalytic</note>
    </ligand>
</feature>
<evidence type="ECO:0000256" key="10">
    <source>
        <dbReference type="PIRSR" id="PIRSR634016-2"/>
    </source>
</evidence>
<dbReference type="Gene3D" id="1.25.50.20">
    <property type="match status" value="1"/>
</dbReference>
<dbReference type="Pfam" id="PF17900">
    <property type="entry name" value="Peptidase_M1_N"/>
    <property type="match status" value="1"/>
</dbReference>
<comment type="caution">
    <text evidence="18">The sequence shown here is derived from an EMBL/GenBank/DDBJ whole genome shotgun (WGS) entry which is preliminary data.</text>
</comment>
<feature type="binding site" evidence="11">
    <location>
        <position position="342"/>
    </location>
    <ligand>
        <name>Zn(2+)</name>
        <dbReference type="ChEBI" id="CHEBI:29105"/>
        <note>catalytic</note>
    </ligand>
</feature>
<evidence type="ECO:0000313" key="19">
    <source>
        <dbReference type="Proteomes" id="UP000321249"/>
    </source>
</evidence>
<feature type="chain" id="PRO_5023107901" description="Aminopeptidase" evidence="14">
    <location>
        <begin position="25"/>
        <end position="885"/>
    </location>
</feature>
<dbReference type="GO" id="GO:0006508">
    <property type="term" value="P:proteolysis"/>
    <property type="evidence" value="ECO:0007669"/>
    <property type="project" value="UniProtKB-KW"/>
</dbReference>
<dbReference type="FunFam" id="1.10.390.10:FF:000006">
    <property type="entry name" value="Puromycin-sensitive aminopeptidase"/>
    <property type="match status" value="1"/>
</dbReference>
<dbReference type="Pfam" id="PF11838">
    <property type="entry name" value="ERAP1_C"/>
    <property type="match status" value="1"/>
</dbReference>
<dbReference type="GO" id="GO:0070006">
    <property type="term" value="F:metalloaminopeptidase activity"/>
    <property type="evidence" value="ECO:0007669"/>
    <property type="project" value="TreeGrafter"/>
</dbReference>
<evidence type="ECO:0000256" key="2">
    <source>
        <dbReference type="ARBA" id="ARBA00010136"/>
    </source>
</evidence>
<dbReference type="PRINTS" id="PR00756">
    <property type="entry name" value="ALADIPTASE"/>
</dbReference>
<protein>
    <recommendedName>
        <fullName evidence="13">Aminopeptidase</fullName>
        <ecNumber evidence="13">3.4.11.-</ecNumber>
    </recommendedName>
</protein>
<dbReference type="PANTHER" id="PTHR11533:SF174">
    <property type="entry name" value="PUROMYCIN-SENSITIVE AMINOPEPTIDASE-RELATED"/>
    <property type="match status" value="1"/>
</dbReference>
<keyword evidence="5 11" id="KW-0479">Metal-binding</keyword>